<name>A0A0U5CPA7_ASPCI</name>
<evidence type="ECO:0008006" key="3">
    <source>
        <dbReference type="Google" id="ProtNLM"/>
    </source>
</evidence>
<dbReference type="OMA" id="DINQGTR"/>
<accession>A0A0U5CPA7</accession>
<evidence type="ECO:0000313" key="2">
    <source>
        <dbReference type="Proteomes" id="UP000054771"/>
    </source>
</evidence>
<dbReference type="PANTHER" id="PTHR38123">
    <property type="entry name" value="CELL WALL SERINE-THREONINE-RICH GALACTOMANNOPROTEIN MP1 (AFU_ORTHOLOGUE AFUA_4G03240)"/>
    <property type="match status" value="1"/>
</dbReference>
<reference evidence="2" key="1">
    <citation type="journal article" date="2016" name="Genome Announc.">
        <title>Draft genome sequences of fungus Aspergillus calidoustus.</title>
        <authorList>
            <person name="Horn F."/>
            <person name="Linde J."/>
            <person name="Mattern D.J."/>
            <person name="Walther G."/>
            <person name="Guthke R."/>
            <person name="Scherlach K."/>
            <person name="Martin K."/>
            <person name="Brakhage A.A."/>
            <person name="Petzke L."/>
            <person name="Valiante V."/>
        </authorList>
    </citation>
    <scope>NUCLEOTIDE SEQUENCE [LARGE SCALE GENOMIC DNA]</scope>
    <source>
        <strain evidence="2">SF006504</strain>
    </source>
</reference>
<dbReference type="Proteomes" id="UP000054771">
    <property type="component" value="Unassembled WGS sequence"/>
</dbReference>
<evidence type="ECO:0000313" key="1">
    <source>
        <dbReference type="EMBL" id="CEN60944.1"/>
    </source>
</evidence>
<dbReference type="Gene3D" id="1.20.1280.140">
    <property type="match status" value="1"/>
</dbReference>
<dbReference type="PANTHER" id="PTHR38123:SF4">
    <property type="entry name" value="CELL WALL GALACTOMANNOPROTEIN, PUTATIVE (AFU_ORTHOLOGUE AFUA_4G00870)-RELATED"/>
    <property type="match status" value="1"/>
</dbReference>
<dbReference type="EMBL" id="CDMC01000006">
    <property type="protein sequence ID" value="CEN60944.1"/>
    <property type="molecule type" value="Genomic_DNA"/>
</dbReference>
<keyword evidence="2" id="KW-1185">Reference proteome</keyword>
<dbReference type="OrthoDB" id="3485059at2759"/>
<proteinExistence type="predicted"/>
<dbReference type="GO" id="GO:0005576">
    <property type="term" value="C:extracellular region"/>
    <property type="evidence" value="ECO:0007669"/>
    <property type="project" value="TreeGrafter"/>
</dbReference>
<protein>
    <recommendedName>
        <fullName evidence="3">Antigenic cell wall galactomannoprotein</fullName>
    </recommendedName>
</protein>
<gene>
    <name evidence="1" type="ORF">ASPCAL07615</name>
</gene>
<dbReference type="InterPro" id="IPR021054">
    <property type="entry name" value="Cell_wall_mannoprotein_1"/>
</dbReference>
<organism evidence="1 2">
    <name type="scientific">Aspergillus calidoustus</name>
    <dbReference type="NCBI Taxonomy" id="454130"/>
    <lineage>
        <taxon>Eukaryota</taxon>
        <taxon>Fungi</taxon>
        <taxon>Dikarya</taxon>
        <taxon>Ascomycota</taxon>
        <taxon>Pezizomycotina</taxon>
        <taxon>Eurotiomycetes</taxon>
        <taxon>Eurotiomycetidae</taxon>
        <taxon>Eurotiales</taxon>
        <taxon>Aspergillaceae</taxon>
        <taxon>Aspergillus</taxon>
        <taxon>Aspergillus subgen. Nidulantes</taxon>
    </lineage>
</organism>
<sequence>MDDQAGRDGQRGSRDKFASLSIFPSFDFPFPASLRREIHPCRSLTVSQFHLLIALPALLQSHCSIPPALPCRSNTMRFHVPLVLALSALAQATPVVKDFVKRDGAAVVAAVATISESMIALNSTVTAYRGGILGTGQALKIQFQAIALSNDVKHAISVAEDSANFDDPESINVAASFLDLQPNIDTTLDNFIRKKPQIDTGLLGIGSLAFLVKANLENLRDLSAELGDVVVPKLTPPYAALAPTILALITDKFDEAIEVFSS</sequence>
<dbReference type="AlphaFoldDB" id="A0A0U5CPA7"/>
<dbReference type="Pfam" id="PF12296">
    <property type="entry name" value="HsbA"/>
    <property type="match status" value="1"/>
</dbReference>